<keyword evidence="8" id="KW-1185">Reference proteome</keyword>
<dbReference type="RefSeq" id="WP_265505817.1">
    <property type="nucleotide sequence ID" value="NZ_JAOTBE010000005.1"/>
</dbReference>
<protein>
    <recommendedName>
        <fullName evidence="6">Histidinol-phosphatase</fullName>
        <ecNumber evidence="6">3.1.3.15</ecNumber>
    </recommendedName>
</protein>
<evidence type="ECO:0000256" key="6">
    <source>
        <dbReference type="NCBIfam" id="TIGR02067"/>
    </source>
</evidence>
<name>A0ABV6CH51_9RHOB</name>
<evidence type="ECO:0000313" key="7">
    <source>
        <dbReference type="EMBL" id="MFC0199190.1"/>
    </source>
</evidence>
<organism evidence="7 8">
    <name type="scientific">Paracoccus rhizosphaerae</name>
    <dbReference type="NCBI Taxonomy" id="1133347"/>
    <lineage>
        <taxon>Bacteria</taxon>
        <taxon>Pseudomonadati</taxon>
        <taxon>Pseudomonadota</taxon>
        <taxon>Alphaproteobacteria</taxon>
        <taxon>Rhodobacterales</taxon>
        <taxon>Paracoccaceae</taxon>
        <taxon>Paracoccus</taxon>
    </lineage>
</organism>
<dbReference type="Gene3D" id="3.40.190.80">
    <property type="match status" value="1"/>
</dbReference>
<comment type="similarity">
    <text evidence="2">Belongs to the inositol monophosphatase superfamily.</text>
</comment>
<dbReference type="PROSITE" id="PS00630">
    <property type="entry name" value="IMP_2"/>
    <property type="match status" value="1"/>
</dbReference>
<keyword evidence="4 7" id="KW-0378">Hydrolase</keyword>
<dbReference type="EMBL" id="JBHLWQ010000020">
    <property type="protein sequence ID" value="MFC0199190.1"/>
    <property type="molecule type" value="Genomic_DNA"/>
</dbReference>
<dbReference type="Pfam" id="PF00459">
    <property type="entry name" value="Inositol_P"/>
    <property type="match status" value="1"/>
</dbReference>
<dbReference type="PANTHER" id="PTHR20854:SF4">
    <property type="entry name" value="INOSITOL-1-MONOPHOSPHATASE-RELATED"/>
    <property type="match status" value="1"/>
</dbReference>
<dbReference type="InterPro" id="IPR000760">
    <property type="entry name" value="Inositol_monophosphatase-like"/>
</dbReference>
<keyword evidence="5" id="KW-0460">Magnesium</keyword>
<evidence type="ECO:0000313" key="8">
    <source>
        <dbReference type="Proteomes" id="UP001589795"/>
    </source>
</evidence>
<sequence length="261" mass="27469">MKDAAQIIRTAHDMADAARAAILPLFRSADLITNNKRPADFDPVTQADRAAETAMRDVLARQRPDDAILGEEFGGSTGTTGLTWILDPIDGTRAFLCGAPSWGVLIGLSDGQAIRYGMIDQPYTGERFEGGLGRARMTAPMGDRDLRVRGGVGLDAAVLMTTFPEVGDAAEHAAFRRVADRVRLTRYGLDCYAYALLALGQIDLVIEAGLQPYDIAGPLAVVEAAGGIVTNWQGGPAAEGGQVVAAASAHLHEQALALLAG</sequence>
<comment type="cofactor">
    <cofactor evidence="1">
        <name>Mg(2+)</name>
        <dbReference type="ChEBI" id="CHEBI:18420"/>
    </cofactor>
</comment>
<dbReference type="CDD" id="cd01641">
    <property type="entry name" value="Bacterial_IMPase_like_1"/>
    <property type="match status" value="1"/>
</dbReference>
<proteinExistence type="inferred from homology"/>
<keyword evidence="3" id="KW-0479">Metal-binding</keyword>
<evidence type="ECO:0000256" key="5">
    <source>
        <dbReference type="ARBA" id="ARBA00022842"/>
    </source>
</evidence>
<evidence type="ECO:0000256" key="4">
    <source>
        <dbReference type="ARBA" id="ARBA00022801"/>
    </source>
</evidence>
<dbReference type="Proteomes" id="UP001589795">
    <property type="component" value="Unassembled WGS sequence"/>
</dbReference>
<dbReference type="EC" id="3.1.3.15" evidence="6"/>
<dbReference type="PRINTS" id="PR00377">
    <property type="entry name" value="IMPHPHTASES"/>
</dbReference>
<dbReference type="InterPro" id="IPR020550">
    <property type="entry name" value="Inositol_monophosphatase_CS"/>
</dbReference>
<gene>
    <name evidence="7" type="primary">hisN</name>
    <name evidence="7" type="ORF">ACFFIZ_02280</name>
</gene>
<dbReference type="SUPFAM" id="SSF56655">
    <property type="entry name" value="Carbohydrate phosphatase"/>
    <property type="match status" value="1"/>
</dbReference>
<evidence type="ECO:0000256" key="1">
    <source>
        <dbReference type="ARBA" id="ARBA00001946"/>
    </source>
</evidence>
<reference evidence="7 8" key="1">
    <citation type="submission" date="2024-09" db="EMBL/GenBank/DDBJ databases">
        <authorList>
            <person name="Sun Q."/>
            <person name="Mori K."/>
        </authorList>
    </citation>
    <scope>NUCLEOTIDE SEQUENCE [LARGE SCALE GENOMIC DNA]</scope>
    <source>
        <strain evidence="7 8">CCM 7904</strain>
    </source>
</reference>
<evidence type="ECO:0000256" key="2">
    <source>
        <dbReference type="ARBA" id="ARBA00009759"/>
    </source>
</evidence>
<dbReference type="NCBIfam" id="TIGR02067">
    <property type="entry name" value="his_9_HisN"/>
    <property type="match status" value="1"/>
</dbReference>
<accession>A0ABV6CH51</accession>
<comment type="caution">
    <text evidence="7">The sequence shown here is derived from an EMBL/GenBank/DDBJ whole genome shotgun (WGS) entry which is preliminary data.</text>
</comment>
<evidence type="ECO:0000256" key="3">
    <source>
        <dbReference type="ARBA" id="ARBA00022723"/>
    </source>
</evidence>
<dbReference type="Gene3D" id="3.30.540.10">
    <property type="entry name" value="Fructose-1,6-Bisphosphatase, subunit A, domain 1"/>
    <property type="match status" value="1"/>
</dbReference>
<dbReference type="InterPro" id="IPR011809">
    <property type="entry name" value="His_9_proposed"/>
</dbReference>
<dbReference type="GO" id="GO:0004401">
    <property type="term" value="F:histidinol-phosphatase activity"/>
    <property type="evidence" value="ECO:0007669"/>
    <property type="project" value="UniProtKB-EC"/>
</dbReference>
<dbReference type="PANTHER" id="PTHR20854">
    <property type="entry name" value="INOSITOL MONOPHOSPHATASE"/>
    <property type="match status" value="1"/>
</dbReference>